<dbReference type="GeneID" id="38666127"/>
<reference evidence="2" key="1">
    <citation type="journal article" date="2014" name="Int. J. Syst. Evol. Microbiol.">
        <title>Complete genome sequence of Corynebacterium casei LMG S-19264T (=DSM 44701T), isolated from a smear-ripened cheese.</title>
        <authorList>
            <consortium name="US DOE Joint Genome Institute (JGI-PGF)"/>
            <person name="Walter F."/>
            <person name="Albersmeier A."/>
            <person name="Kalinowski J."/>
            <person name="Ruckert C."/>
        </authorList>
    </citation>
    <scope>NUCLEOTIDE SEQUENCE</scope>
    <source>
        <strain evidence="2">JCM 31740</strain>
    </source>
</reference>
<dbReference type="KEGG" id="sacd:HS1genome_0622"/>
<keyword evidence="3" id="KW-1185">Reference proteome</keyword>
<dbReference type="AlphaFoldDB" id="A0A348B231"/>
<reference evidence="2" key="4">
    <citation type="submission" date="2020-09" db="EMBL/GenBank/DDBJ databases">
        <authorList>
            <person name="Sun Q."/>
            <person name="Ohkuma M."/>
        </authorList>
    </citation>
    <scope>NUCLEOTIDE SEQUENCE</scope>
    <source>
        <strain evidence="2">JCM 31740</strain>
    </source>
</reference>
<reference evidence="3" key="2">
    <citation type="submission" date="2018-04" db="EMBL/GenBank/DDBJ databases">
        <title>Complete genome sequence of Sulfodiicoccus acidiphilus strain HS-1.</title>
        <authorList>
            <person name="Sakai H.D."/>
            <person name="Kurosawa N."/>
        </authorList>
    </citation>
    <scope>NUCLEOTIDE SEQUENCE [LARGE SCALE GENOMIC DNA]</scope>
    <source>
        <strain evidence="3">HS-1</strain>
    </source>
</reference>
<accession>A0A348B231</accession>
<reference evidence="1" key="3">
    <citation type="journal article" date="2019" name="BMC Res. Notes">
        <title>Complete genome sequence of the Sulfodiicoccus acidiphilus strain HS-1T, the first crenarchaeon that lacks polB3, isolated from an acidic hot spring in Ohwaku-dani, Hakone, Japan.</title>
        <authorList>
            <person name="Sakai H.D."/>
            <person name="Kurosawa N."/>
        </authorList>
    </citation>
    <scope>NUCLEOTIDE SEQUENCE</scope>
    <source>
        <strain evidence="1">HS-1</strain>
    </source>
</reference>
<dbReference type="RefSeq" id="WP_126449590.1">
    <property type="nucleotide sequence ID" value="NZ_AP018553.1"/>
</dbReference>
<protein>
    <recommendedName>
        <fullName evidence="4">Methyltransferase type 11</fullName>
    </recommendedName>
</protein>
<evidence type="ECO:0000313" key="3">
    <source>
        <dbReference type="Proteomes" id="UP000276741"/>
    </source>
</evidence>
<dbReference type="Gene3D" id="3.40.50.150">
    <property type="entry name" value="Vaccinia Virus protein VP39"/>
    <property type="match status" value="1"/>
</dbReference>
<dbReference type="OrthoDB" id="30774at2157"/>
<dbReference type="SUPFAM" id="SSF53335">
    <property type="entry name" value="S-adenosyl-L-methionine-dependent methyltransferases"/>
    <property type="match status" value="1"/>
</dbReference>
<gene>
    <name evidence="2" type="ORF">GCM10007116_22600</name>
    <name evidence="1" type="ORF">HS1genome_0622</name>
</gene>
<dbReference type="PANTHER" id="PTHR43591:SF24">
    <property type="entry name" value="2-METHOXY-6-POLYPRENYL-1,4-BENZOQUINOL METHYLASE, MITOCHONDRIAL"/>
    <property type="match status" value="1"/>
</dbReference>
<name>A0A348B231_9CREN</name>
<dbReference type="Pfam" id="PF01209">
    <property type="entry name" value="Ubie_methyltran"/>
    <property type="match status" value="1"/>
</dbReference>
<evidence type="ECO:0000313" key="1">
    <source>
        <dbReference type="EMBL" id="BBD72233.1"/>
    </source>
</evidence>
<sequence>MEVDEEELREVYDRLPTSYDRVNAYLSFWNDVRWRLQLVKLVGDRLDRSDVVLDAGSGRGELSFLIARKLKATLVDLDYSVEMLRESLVEVERVVGSFEALPFRDRAFDAVVSSFALHAASNFEVAIEELSRVSKRSVGAVFMGKSRNFLFRFYVKAYMKLALPVVARVAGGKSEDYLYIYKMYVRNDTNDRYRSKLCQFFDVQVFKELALGTFVLFLGIPKKLE</sequence>
<dbReference type="EMBL" id="AP018553">
    <property type="protein sequence ID" value="BBD72233.1"/>
    <property type="molecule type" value="Genomic_DNA"/>
</dbReference>
<dbReference type="InterPro" id="IPR029063">
    <property type="entry name" value="SAM-dependent_MTases_sf"/>
</dbReference>
<evidence type="ECO:0000313" key="2">
    <source>
        <dbReference type="EMBL" id="GGU05805.1"/>
    </source>
</evidence>
<dbReference type="Proteomes" id="UP000276741">
    <property type="component" value="Chromosome"/>
</dbReference>
<dbReference type="GO" id="GO:0008168">
    <property type="term" value="F:methyltransferase activity"/>
    <property type="evidence" value="ECO:0007669"/>
    <property type="project" value="TreeGrafter"/>
</dbReference>
<dbReference type="EMBL" id="BMQS01000039">
    <property type="protein sequence ID" value="GGU05805.1"/>
    <property type="molecule type" value="Genomic_DNA"/>
</dbReference>
<organism evidence="1 3">
    <name type="scientific">Sulfodiicoccus acidiphilus</name>
    <dbReference type="NCBI Taxonomy" id="1670455"/>
    <lineage>
        <taxon>Archaea</taxon>
        <taxon>Thermoproteota</taxon>
        <taxon>Thermoprotei</taxon>
        <taxon>Sulfolobales</taxon>
        <taxon>Sulfolobaceae</taxon>
        <taxon>Sulfodiicoccus</taxon>
    </lineage>
</organism>
<dbReference type="NCBIfam" id="NF004452">
    <property type="entry name" value="PRK05785.1"/>
    <property type="match status" value="1"/>
</dbReference>
<dbReference type="CDD" id="cd02440">
    <property type="entry name" value="AdoMet_MTases"/>
    <property type="match status" value="1"/>
</dbReference>
<dbReference type="PANTHER" id="PTHR43591">
    <property type="entry name" value="METHYLTRANSFERASE"/>
    <property type="match status" value="1"/>
</dbReference>
<dbReference type="Proteomes" id="UP000616143">
    <property type="component" value="Unassembled WGS sequence"/>
</dbReference>
<proteinExistence type="predicted"/>
<evidence type="ECO:0008006" key="4">
    <source>
        <dbReference type="Google" id="ProtNLM"/>
    </source>
</evidence>